<dbReference type="Proteomes" id="UP000185753">
    <property type="component" value="Unassembled WGS sequence"/>
</dbReference>
<organism evidence="3 4">
    <name type="scientific">Acinetobacter gandensis</name>
    <dbReference type="NCBI Taxonomy" id="1443941"/>
    <lineage>
        <taxon>Bacteria</taxon>
        <taxon>Pseudomonadati</taxon>
        <taxon>Pseudomonadota</taxon>
        <taxon>Gammaproteobacteria</taxon>
        <taxon>Moraxellales</taxon>
        <taxon>Moraxellaceae</taxon>
        <taxon>Acinetobacter</taxon>
    </lineage>
</organism>
<evidence type="ECO:0000256" key="1">
    <source>
        <dbReference type="SAM" id="MobiDB-lite"/>
    </source>
</evidence>
<proteinExistence type="predicted"/>
<keyword evidence="2" id="KW-0472">Membrane</keyword>
<accession>A0A1A7R849</accession>
<keyword evidence="2" id="KW-0812">Transmembrane</keyword>
<dbReference type="RefSeq" id="WP_067764489.1">
    <property type="nucleotide sequence ID" value="NZ_LZDS01000025.1"/>
</dbReference>
<evidence type="ECO:0000313" key="3">
    <source>
        <dbReference type="EMBL" id="OBX28435.1"/>
    </source>
</evidence>
<name>A0A1A7R849_9GAMM</name>
<dbReference type="EMBL" id="LZDS01000025">
    <property type="protein sequence ID" value="OBX28435.1"/>
    <property type="molecule type" value="Genomic_DNA"/>
</dbReference>
<evidence type="ECO:0008006" key="5">
    <source>
        <dbReference type="Google" id="ProtNLM"/>
    </source>
</evidence>
<evidence type="ECO:0000256" key="2">
    <source>
        <dbReference type="SAM" id="Phobius"/>
    </source>
</evidence>
<evidence type="ECO:0000313" key="4">
    <source>
        <dbReference type="Proteomes" id="UP000185753"/>
    </source>
</evidence>
<feature type="compositionally biased region" description="Polar residues" evidence="1">
    <location>
        <begin position="42"/>
        <end position="61"/>
    </location>
</feature>
<keyword evidence="2" id="KW-1133">Transmembrane helix</keyword>
<feature type="transmembrane region" description="Helical" evidence="2">
    <location>
        <begin position="264"/>
        <end position="291"/>
    </location>
</feature>
<protein>
    <recommendedName>
        <fullName evidence="5">DUF4349 domain-containing protein</fullName>
    </recommendedName>
</protein>
<comment type="caution">
    <text evidence="3">The sequence shown here is derived from an EMBL/GenBank/DDBJ whole genome shotgun (WGS) entry which is preliminary data.</text>
</comment>
<dbReference type="OrthoDB" id="6712586at2"/>
<dbReference type="PROSITE" id="PS51257">
    <property type="entry name" value="PROKAR_LIPOPROTEIN"/>
    <property type="match status" value="1"/>
</dbReference>
<keyword evidence="4" id="KW-1185">Reference proteome</keyword>
<gene>
    <name evidence="3" type="ORF">A9J31_04965</name>
</gene>
<sequence>MKNKYLVAILTLIVLSGCSKKTEEIASEASQETQDSHVVASNEATTDTSQNNTPSTAPITEQKPSQIINEQVNAAENGRKMVREANINFEAKDVVKSALEIEKITLQSGGFIEQKNIGFVVQDSTYQNIADGKIKIFEKVSPQAEMIVRIPSAKAAQFVNQLLPLMHFLNAQQYSAKRYELKLLEQKMGQSQTLPEHVATAQLSEIARLTRLEVQDRVQFSTIVIALTQPTTVRERYDINLDAVAQLNGDSFWQRAWYGIQKGWQFVLSLLVILITIWPLYLIGLLAWLLYRVIKPYIDKSTK</sequence>
<feature type="region of interest" description="Disordered" evidence="1">
    <location>
        <begin position="27"/>
        <end position="61"/>
    </location>
</feature>
<reference evidence="4" key="1">
    <citation type="submission" date="2016-06" db="EMBL/GenBank/DDBJ databases">
        <authorList>
            <person name="Radolfova-Krizova L."/>
            <person name="Nemec A."/>
        </authorList>
    </citation>
    <scope>NUCLEOTIDE SEQUENCE [LARGE SCALE GENOMIC DNA]</scope>
    <source>
        <strain evidence="4">ANC 4275</strain>
    </source>
</reference>
<dbReference type="AlphaFoldDB" id="A0A1A7R849"/>
<dbReference type="STRING" id="1443941.A9J31_04965"/>